<dbReference type="InterPro" id="IPR031599">
    <property type="entry name" value="ABC_tran_2"/>
</dbReference>
<feature type="transmembrane region" description="Helical" evidence="1">
    <location>
        <begin position="189"/>
        <end position="209"/>
    </location>
</feature>
<feature type="transmembrane region" description="Helical" evidence="1">
    <location>
        <begin position="521"/>
        <end position="544"/>
    </location>
</feature>
<keyword evidence="1" id="KW-0812">Transmembrane</keyword>
<evidence type="ECO:0000256" key="1">
    <source>
        <dbReference type="SAM" id="Phobius"/>
    </source>
</evidence>
<feature type="transmembrane region" description="Helical" evidence="1">
    <location>
        <begin position="423"/>
        <end position="443"/>
    </location>
</feature>
<feature type="transmembrane region" description="Helical" evidence="1">
    <location>
        <begin position="32"/>
        <end position="52"/>
    </location>
</feature>
<feature type="transmembrane region" description="Helical" evidence="1">
    <location>
        <begin position="373"/>
        <end position="391"/>
    </location>
</feature>
<keyword evidence="1" id="KW-0472">Membrane</keyword>
<dbReference type="EMBL" id="FQTU01000008">
    <property type="protein sequence ID" value="SHE85111.1"/>
    <property type="molecule type" value="Genomic_DNA"/>
</dbReference>
<feature type="transmembrane region" description="Helical" evidence="1">
    <location>
        <begin position="149"/>
        <end position="177"/>
    </location>
</feature>
<feature type="transmembrane region" description="Helical" evidence="1">
    <location>
        <begin position="72"/>
        <end position="99"/>
    </location>
</feature>
<name>A0A1M4WUZ4_9FIRM</name>
<proteinExistence type="predicted"/>
<organism evidence="2 3">
    <name type="scientific">Alkalibacter saccharofermentans DSM 14828</name>
    <dbReference type="NCBI Taxonomy" id="1120975"/>
    <lineage>
        <taxon>Bacteria</taxon>
        <taxon>Bacillati</taxon>
        <taxon>Bacillota</taxon>
        <taxon>Clostridia</taxon>
        <taxon>Eubacteriales</taxon>
        <taxon>Eubacteriaceae</taxon>
        <taxon>Alkalibacter</taxon>
    </lineage>
</organism>
<dbReference type="STRING" id="1120975.SAMN02746064_01321"/>
<feature type="transmembrane region" description="Helical" evidence="1">
    <location>
        <begin position="491"/>
        <end position="515"/>
    </location>
</feature>
<feature type="transmembrane region" description="Helical" evidence="1">
    <location>
        <begin position="332"/>
        <end position="353"/>
    </location>
</feature>
<dbReference type="AlphaFoldDB" id="A0A1M4WUZ4"/>
<feature type="transmembrane region" description="Helical" evidence="1">
    <location>
        <begin position="120"/>
        <end position="143"/>
    </location>
</feature>
<gene>
    <name evidence="2" type="ORF">SAMN02746064_01321</name>
</gene>
<sequence length="548" mass="60920">MKEILILTKTLLNANFGFSKFLHDAKTDKKKLAMALLMVLVFASLIPVYNMYIKLLKTVYIQLFVLGQEGAIFAMTFSTAAIVVLFFGLIYAMSTFYFSKDLDKLLFLPIKEESIVSAKFINMVVYEYMIVVPILAPVFFIPFEDMGGVLYTLFFAIGVLLLPVVPLSIGTVIVMFIMKFVNIEGKKDILRTVSLFLFLVIIILFQFLVNRAATAMPPGSEGEYIEALLRNQNSLVNIVGRTYPPAIWLSKGLYESNTASGIISFLLYGSASMVFGLGVVFAGKKLYVQGYFNKSDSVKKHIALEYDKDVIASSPWKAIFLNDMKMVLRTPIYLFNCVSIVVIIPVIMILMPLISGGGELDMFTEMYRNFKDIFTLLLIGIFVFIAGTNPTQSTTVSREGKASWVNAVVPVSKRDAFMGRMTFPIILQTTAMMFFLVPLTFILKLEFSTVAFALIGGFAGSVPVIGFGVLVDTYRPKLDWDDPQKAVKQNLNVLFNMLGAIAFGAAMGFAIYFLFNVAGLSVEALVGMLIVASTLMTALVYNLYNRIN</sequence>
<reference evidence="2 3" key="1">
    <citation type="submission" date="2016-11" db="EMBL/GenBank/DDBJ databases">
        <authorList>
            <person name="Jaros S."/>
            <person name="Januszkiewicz K."/>
            <person name="Wedrychowicz H."/>
        </authorList>
    </citation>
    <scope>NUCLEOTIDE SEQUENCE [LARGE SCALE GENOMIC DNA]</scope>
    <source>
        <strain evidence="2 3">DSM 14828</strain>
    </source>
</reference>
<feature type="transmembrane region" description="Helical" evidence="1">
    <location>
        <begin position="449"/>
        <end position="471"/>
    </location>
</feature>
<dbReference type="RefSeq" id="WP_073270373.1">
    <property type="nucleotide sequence ID" value="NZ_FQTU01000008.1"/>
</dbReference>
<feature type="transmembrane region" description="Helical" evidence="1">
    <location>
        <begin position="262"/>
        <end position="282"/>
    </location>
</feature>
<evidence type="ECO:0000313" key="2">
    <source>
        <dbReference type="EMBL" id="SHE85111.1"/>
    </source>
</evidence>
<accession>A0A1M4WUZ4</accession>
<evidence type="ECO:0000313" key="3">
    <source>
        <dbReference type="Proteomes" id="UP000184251"/>
    </source>
</evidence>
<dbReference type="OrthoDB" id="138672at2"/>
<dbReference type="Pfam" id="PF16949">
    <property type="entry name" value="ABC_tran_2"/>
    <property type="match status" value="1"/>
</dbReference>
<keyword evidence="3" id="KW-1185">Reference proteome</keyword>
<protein>
    <submittedName>
        <fullName evidence="2">ABC-2 type transport system permease protein</fullName>
    </submittedName>
</protein>
<keyword evidence="1" id="KW-1133">Transmembrane helix</keyword>
<dbReference type="Proteomes" id="UP000184251">
    <property type="component" value="Unassembled WGS sequence"/>
</dbReference>